<evidence type="ECO:0000313" key="1">
    <source>
        <dbReference type="EMBL" id="MBX67394.1"/>
    </source>
</evidence>
<proteinExistence type="predicted"/>
<name>A0A2P2QKC5_RHIMU</name>
<reference evidence="1" key="1">
    <citation type="submission" date="2018-02" db="EMBL/GenBank/DDBJ databases">
        <title>Rhizophora mucronata_Transcriptome.</title>
        <authorList>
            <person name="Meera S.P."/>
            <person name="Sreeshan A."/>
            <person name="Augustine A."/>
        </authorList>
    </citation>
    <scope>NUCLEOTIDE SEQUENCE</scope>
    <source>
        <tissue evidence="1">Leaf</tissue>
    </source>
</reference>
<protein>
    <submittedName>
        <fullName evidence="1">Uncharacterized protein</fullName>
    </submittedName>
</protein>
<organism evidence="1">
    <name type="scientific">Rhizophora mucronata</name>
    <name type="common">Asiatic mangrove</name>
    <dbReference type="NCBI Taxonomy" id="61149"/>
    <lineage>
        <taxon>Eukaryota</taxon>
        <taxon>Viridiplantae</taxon>
        <taxon>Streptophyta</taxon>
        <taxon>Embryophyta</taxon>
        <taxon>Tracheophyta</taxon>
        <taxon>Spermatophyta</taxon>
        <taxon>Magnoliopsida</taxon>
        <taxon>eudicotyledons</taxon>
        <taxon>Gunneridae</taxon>
        <taxon>Pentapetalae</taxon>
        <taxon>rosids</taxon>
        <taxon>fabids</taxon>
        <taxon>Malpighiales</taxon>
        <taxon>Rhizophoraceae</taxon>
        <taxon>Rhizophora</taxon>
    </lineage>
</organism>
<sequence length="38" mass="4490">MIIVPPYSEDITWCCFVFSSLLKWERGEKKIKRRVSSG</sequence>
<dbReference type="AlphaFoldDB" id="A0A2P2QKC5"/>
<accession>A0A2P2QKC5</accession>
<dbReference type="EMBL" id="GGEC01086910">
    <property type="protein sequence ID" value="MBX67394.1"/>
    <property type="molecule type" value="Transcribed_RNA"/>
</dbReference>